<evidence type="ECO:0000313" key="3">
    <source>
        <dbReference type="Proteomes" id="UP001225072"/>
    </source>
</evidence>
<proteinExistence type="predicted"/>
<dbReference type="Proteomes" id="UP001225072">
    <property type="component" value="Unassembled WGS sequence"/>
</dbReference>
<reference evidence="2 3" key="1">
    <citation type="submission" date="2023-07" db="EMBL/GenBank/DDBJ databases">
        <title>Functional and genomic diversity of the sorghum phyllosphere microbiome.</title>
        <authorList>
            <person name="Shade A."/>
        </authorList>
    </citation>
    <scope>NUCLEOTIDE SEQUENCE [LARGE SCALE GENOMIC DNA]</scope>
    <source>
        <strain evidence="2 3">SORGH_AS_1064</strain>
    </source>
</reference>
<dbReference type="PANTHER" id="PTHR34988">
    <property type="entry name" value="PROTEIN, PUTATIVE-RELATED"/>
    <property type="match status" value="1"/>
</dbReference>
<name>A0ABU0TLZ7_9FLAO</name>
<keyword evidence="3" id="KW-1185">Reference proteome</keyword>
<dbReference type="CDD" id="cd11378">
    <property type="entry name" value="DUF296"/>
    <property type="match status" value="1"/>
</dbReference>
<comment type="caution">
    <text evidence="2">The sequence shown here is derived from an EMBL/GenBank/DDBJ whole genome shotgun (WGS) entry which is preliminary data.</text>
</comment>
<protein>
    <submittedName>
        <fullName evidence="2">DNA-binding protein with PD1-like motif</fullName>
    </submittedName>
</protein>
<sequence length="189" mass="21375">MLISRESIIYYTVSSQLNTNFMKNFKIILFTFLFGSSGMGVQEKESCRYIKTPTGYLMVLRQNDDVIGQIEHLARTEHIPSASFSGIGFAREVEFGFYDFKAKKFNPKTFRKVEMGSLTGSIAWNDKGPSIHIHGVATDDRFNAYGGHILSLHVGTGSMEIYVHVNDQKLERKIEQPLNANVLQLNCNL</sequence>
<dbReference type="InterPro" id="IPR005175">
    <property type="entry name" value="PPC_dom"/>
</dbReference>
<organism evidence="2 3">
    <name type="scientific">Chryseobacterium camelliae</name>
    <dbReference type="NCBI Taxonomy" id="1265445"/>
    <lineage>
        <taxon>Bacteria</taxon>
        <taxon>Pseudomonadati</taxon>
        <taxon>Bacteroidota</taxon>
        <taxon>Flavobacteriia</taxon>
        <taxon>Flavobacteriales</taxon>
        <taxon>Weeksellaceae</taxon>
        <taxon>Chryseobacterium group</taxon>
        <taxon>Chryseobacterium</taxon>
    </lineage>
</organism>
<dbReference type="PANTHER" id="PTHR34988:SF1">
    <property type="entry name" value="DNA-BINDING PROTEIN"/>
    <property type="match status" value="1"/>
</dbReference>
<evidence type="ECO:0000313" key="2">
    <source>
        <dbReference type="EMBL" id="MDQ1097248.1"/>
    </source>
</evidence>
<dbReference type="Pfam" id="PF03479">
    <property type="entry name" value="PCC"/>
    <property type="match status" value="1"/>
</dbReference>
<dbReference type="EMBL" id="JAUTAL010000001">
    <property type="protein sequence ID" value="MDQ1097248.1"/>
    <property type="molecule type" value="Genomic_DNA"/>
</dbReference>
<dbReference type="Gene3D" id="3.30.1330.80">
    <property type="entry name" value="Hypothetical protein, similar to alpha- acetolactate decarboxylase, domain 2"/>
    <property type="match status" value="1"/>
</dbReference>
<gene>
    <name evidence="2" type="ORF">QE404_002395</name>
</gene>
<dbReference type="PROSITE" id="PS51742">
    <property type="entry name" value="PPC"/>
    <property type="match status" value="1"/>
</dbReference>
<feature type="domain" description="PPC" evidence="1">
    <location>
        <begin position="50"/>
        <end position="186"/>
    </location>
</feature>
<accession>A0ABU0TLZ7</accession>
<dbReference type="SUPFAM" id="SSF117856">
    <property type="entry name" value="AF0104/ALDC/Ptd012-like"/>
    <property type="match status" value="1"/>
</dbReference>
<evidence type="ECO:0000259" key="1">
    <source>
        <dbReference type="PROSITE" id="PS51742"/>
    </source>
</evidence>